<dbReference type="PANTHER" id="PTHR21708:SF26">
    <property type="entry name" value="2-DEHYDROPANTOATE 2-REDUCTASE"/>
    <property type="match status" value="1"/>
</dbReference>
<gene>
    <name evidence="7" type="ORF">J0B03_00375</name>
</gene>
<dbReference type="Pfam" id="PF02558">
    <property type="entry name" value="ApbA"/>
    <property type="match status" value="1"/>
</dbReference>
<dbReference type="InterPro" id="IPR008927">
    <property type="entry name" value="6-PGluconate_DH-like_C_sf"/>
</dbReference>
<protein>
    <recommendedName>
        <fullName evidence="4">2-dehydropantoate 2-reductase</fullName>
        <ecNumber evidence="4">1.1.1.169</ecNumber>
    </recommendedName>
    <alternativeName>
        <fullName evidence="4">Ketopantoate reductase</fullName>
    </alternativeName>
</protein>
<dbReference type="SUPFAM" id="SSF51735">
    <property type="entry name" value="NAD(P)-binding Rossmann-fold domains"/>
    <property type="match status" value="1"/>
</dbReference>
<sequence length="306" mass="34736">MNEIREVAVIGLGALGIMYGKHLMDHGAQEHLSIIVDKERLERYEREGVFCNDEVCSFHYVIPEKCKNTVDLLLIAVKFNGLEQALKDAAPFVDENTIIMSLLNGISSEEIIKERFGSEKVVYCVALGMDAMKLGNQMHYTNKGLLAFGTFDQYEKNPKISAVASYFDRMEIPYRIDNNMKYQLWSKFMVNVGVNQTTMVYETNYAGIHKDGEARQTMIAAMREVMELSKAEGINLTDEDLHYWLEVLDGLDPEGMPSMRQDSVRGQKSEVELFSGTCIALGNKHGISVPVNEYLYQQIRTMENNI</sequence>
<dbReference type="Pfam" id="PF08546">
    <property type="entry name" value="ApbA_C"/>
    <property type="match status" value="1"/>
</dbReference>
<dbReference type="Proteomes" id="UP000663499">
    <property type="component" value="Chromosome"/>
</dbReference>
<dbReference type="InterPro" id="IPR051402">
    <property type="entry name" value="KPR-Related"/>
</dbReference>
<dbReference type="PANTHER" id="PTHR21708">
    <property type="entry name" value="PROBABLE 2-DEHYDROPANTOATE 2-REDUCTASE"/>
    <property type="match status" value="1"/>
</dbReference>
<feature type="domain" description="Ketopantoate reductase N-terminal" evidence="5">
    <location>
        <begin position="7"/>
        <end position="152"/>
    </location>
</feature>
<comment type="catalytic activity">
    <reaction evidence="4">
        <text>(R)-pantoate + NADP(+) = 2-dehydropantoate + NADPH + H(+)</text>
        <dbReference type="Rhea" id="RHEA:16233"/>
        <dbReference type="ChEBI" id="CHEBI:11561"/>
        <dbReference type="ChEBI" id="CHEBI:15378"/>
        <dbReference type="ChEBI" id="CHEBI:15980"/>
        <dbReference type="ChEBI" id="CHEBI:57783"/>
        <dbReference type="ChEBI" id="CHEBI:58349"/>
        <dbReference type="EC" id="1.1.1.169"/>
    </reaction>
</comment>
<evidence type="ECO:0000259" key="5">
    <source>
        <dbReference type="Pfam" id="PF02558"/>
    </source>
</evidence>
<dbReference type="KEGG" id="alka:J0B03_00375"/>
<dbReference type="InterPro" id="IPR003710">
    <property type="entry name" value="ApbA"/>
</dbReference>
<keyword evidence="8" id="KW-1185">Reference proteome</keyword>
<evidence type="ECO:0000256" key="4">
    <source>
        <dbReference type="RuleBase" id="RU362068"/>
    </source>
</evidence>
<dbReference type="GO" id="GO:0008677">
    <property type="term" value="F:2-dehydropantoate 2-reductase activity"/>
    <property type="evidence" value="ECO:0007669"/>
    <property type="project" value="UniProtKB-EC"/>
</dbReference>
<dbReference type="NCBIfam" id="TIGR00745">
    <property type="entry name" value="apbA_panE"/>
    <property type="match status" value="1"/>
</dbReference>
<dbReference type="InterPro" id="IPR013328">
    <property type="entry name" value="6PGD_dom2"/>
</dbReference>
<dbReference type="GO" id="GO:0005737">
    <property type="term" value="C:cytoplasm"/>
    <property type="evidence" value="ECO:0007669"/>
    <property type="project" value="TreeGrafter"/>
</dbReference>
<evidence type="ECO:0000256" key="1">
    <source>
        <dbReference type="ARBA" id="ARBA00007870"/>
    </source>
</evidence>
<keyword evidence="4" id="KW-0566">Pantothenate biosynthesis</keyword>
<evidence type="ECO:0000313" key="8">
    <source>
        <dbReference type="Proteomes" id="UP000663499"/>
    </source>
</evidence>
<comment type="pathway">
    <text evidence="4">Cofactor biosynthesis; (R)-pantothenate biosynthesis; (R)-pantoate from 3-methyl-2-oxobutanoate: step 2/2.</text>
</comment>
<evidence type="ECO:0000256" key="3">
    <source>
        <dbReference type="ARBA" id="ARBA00023002"/>
    </source>
</evidence>
<comment type="function">
    <text evidence="4">Catalyzes the NADPH-dependent reduction of ketopantoate into pantoic acid.</text>
</comment>
<reference evidence="7" key="1">
    <citation type="submission" date="2021-03" db="EMBL/GenBank/DDBJ databases">
        <title>Alkalibacter marinus sp. nov., isolated from tidal flat sediment.</title>
        <authorList>
            <person name="Namirimu T."/>
            <person name="Yang J.-A."/>
            <person name="Yang S.-H."/>
            <person name="Kim Y.-J."/>
            <person name="Kwon K.K."/>
        </authorList>
    </citation>
    <scope>NUCLEOTIDE SEQUENCE</scope>
    <source>
        <strain evidence="7">ES005</strain>
    </source>
</reference>
<feature type="domain" description="Ketopantoate reductase C-terminal" evidence="6">
    <location>
        <begin position="179"/>
        <end position="303"/>
    </location>
</feature>
<dbReference type="RefSeq" id="WP_207299927.1">
    <property type="nucleotide sequence ID" value="NZ_CP071444.1"/>
</dbReference>
<comment type="similarity">
    <text evidence="1 4">Belongs to the ketopantoate reductase family.</text>
</comment>
<dbReference type="Gene3D" id="3.40.50.720">
    <property type="entry name" value="NAD(P)-binding Rossmann-like Domain"/>
    <property type="match status" value="1"/>
</dbReference>
<keyword evidence="2 4" id="KW-0521">NADP</keyword>
<organism evidence="7 8">
    <name type="scientific">Alkalibacter rhizosphaerae</name>
    <dbReference type="NCBI Taxonomy" id="2815577"/>
    <lineage>
        <taxon>Bacteria</taxon>
        <taxon>Bacillati</taxon>
        <taxon>Bacillota</taxon>
        <taxon>Clostridia</taxon>
        <taxon>Eubacteriales</taxon>
        <taxon>Eubacteriaceae</taxon>
        <taxon>Alkalibacter</taxon>
    </lineage>
</organism>
<accession>A0A974XF69</accession>
<evidence type="ECO:0000259" key="6">
    <source>
        <dbReference type="Pfam" id="PF08546"/>
    </source>
</evidence>
<dbReference type="InterPro" id="IPR013752">
    <property type="entry name" value="KPA_reductase"/>
</dbReference>
<dbReference type="InterPro" id="IPR036291">
    <property type="entry name" value="NAD(P)-bd_dom_sf"/>
</dbReference>
<dbReference type="EC" id="1.1.1.169" evidence="4"/>
<proteinExistence type="inferred from homology"/>
<dbReference type="SUPFAM" id="SSF48179">
    <property type="entry name" value="6-phosphogluconate dehydrogenase C-terminal domain-like"/>
    <property type="match status" value="1"/>
</dbReference>
<dbReference type="InterPro" id="IPR013332">
    <property type="entry name" value="KPR_N"/>
</dbReference>
<dbReference type="AlphaFoldDB" id="A0A974XF69"/>
<name>A0A974XF69_9FIRM</name>
<keyword evidence="3 4" id="KW-0560">Oxidoreductase</keyword>
<dbReference type="GO" id="GO:0015940">
    <property type="term" value="P:pantothenate biosynthetic process"/>
    <property type="evidence" value="ECO:0007669"/>
    <property type="project" value="UniProtKB-KW"/>
</dbReference>
<dbReference type="Gene3D" id="1.10.1040.10">
    <property type="entry name" value="N-(1-d-carboxylethyl)-l-norvaline Dehydrogenase, domain 2"/>
    <property type="match status" value="1"/>
</dbReference>
<dbReference type="EMBL" id="CP071444">
    <property type="protein sequence ID" value="QSX08586.1"/>
    <property type="molecule type" value="Genomic_DNA"/>
</dbReference>
<evidence type="ECO:0000256" key="2">
    <source>
        <dbReference type="ARBA" id="ARBA00022857"/>
    </source>
</evidence>
<evidence type="ECO:0000313" key="7">
    <source>
        <dbReference type="EMBL" id="QSX08586.1"/>
    </source>
</evidence>